<feature type="binding site" evidence="7">
    <location>
        <position position="451"/>
    </location>
    <ligand>
        <name>substrate</name>
    </ligand>
</feature>
<evidence type="ECO:0000256" key="4">
    <source>
        <dbReference type="ARBA" id="ARBA00023295"/>
    </source>
</evidence>
<dbReference type="OrthoDB" id="9758822at2"/>
<dbReference type="PRINTS" id="PR00743">
    <property type="entry name" value="GLHYDRLASE36"/>
</dbReference>
<evidence type="ECO:0000313" key="10">
    <source>
        <dbReference type="EMBL" id="KXB41389.1"/>
    </source>
</evidence>
<evidence type="ECO:0000256" key="2">
    <source>
        <dbReference type="ARBA" id="ARBA00012755"/>
    </source>
</evidence>
<feature type="active site" description="Nucleophile" evidence="6">
    <location>
        <position position="486"/>
    </location>
</feature>
<dbReference type="InterPro" id="IPR050985">
    <property type="entry name" value="Alpha-glycosidase_related"/>
</dbReference>
<evidence type="ECO:0000256" key="3">
    <source>
        <dbReference type="ARBA" id="ARBA00022801"/>
    </source>
</evidence>
<dbReference type="GO" id="GO:0004557">
    <property type="term" value="F:alpha-galactosidase activity"/>
    <property type="evidence" value="ECO:0007669"/>
    <property type="project" value="UniProtKB-UniRule"/>
</dbReference>
<dbReference type="RefSeq" id="WP_066713930.1">
    <property type="nucleotide sequence ID" value="NZ_CP118869.1"/>
</dbReference>
<evidence type="ECO:0000313" key="11">
    <source>
        <dbReference type="Proteomes" id="UP000070080"/>
    </source>
</evidence>
<dbReference type="STRING" id="1497955.HMPREF1872_00706"/>
<dbReference type="FunFam" id="3.20.20.70:FF:000118">
    <property type="entry name" value="Alpha-galactosidase"/>
    <property type="match status" value="1"/>
</dbReference>
<feature type="active site" description="Proton donor" evidence="6">
    <location>
        <position position="556"/>
    </location>
</feature>
<evidence type="ECO:0000256" key="1">
    <source>
        <dbReference type="ARBA" id="ARBA00001255"/>
    </source>
</evidence>
<dbReference type="InterPro" id="IPR031704">
    <property type="entry name" value="Glyco_hydro_36_N"/>
</dbReference>
<evidence type="ECO:0000256" key="5">
    <source>
        <dbReference type="PIRNR" id="PIRNR005536"/>
    </source>
</evidence>
<keyword evidence="11" id="KW-1185">Reference proteome</keyword>
<dbReference type="InterPro" id="IPR013780">
    <property type="entry name" value="Glyco_hydro_b"/>
</dbReference>
<name>A0A133YDV1_9FIRM</name>
<dbReference type="GO" id="GO:0016052">
    <property type="term" value="P:carbohydrate catabolic process"/>
    <property type="evidence" value="ECO:0007669"/>
    <property type="project" value="InterPro"/>
</dbReference>
<dbReference type="Gene3D" id="2.60.40.1180">
    <property type="entry name" value="Golgi alpha-mannosidase II"/>
    <property type="match status" value="1"/>
</dbReference>
<feature type="binding site" evidence="7">
    <location>
        <position position="534"/>
    </location>
    <ligand>
        <name>substrate</name>
    </ligand>
</feature>
<dbReference type="PANTHER" id="PTHR43053">
    <property type="entry name" value="GLYCOSIDASE FAMILY 31"/>
    <property type="match status" value="1"/>
</dbReference>
<sequence>MAIHIDEKEKVFHLEMAHSSYIFRVLNNAELQHLYYGRKIQAKVNLANLANYTPRNFELFTAAAPDNGLDEFNQYQPALIANEYASYGRGDFRHPAYQVKLPNGSRITQLKYQGYEYKRGKTRIDNLPSTFDDEGDKAEQLTIILKEQQLNLIVKLNYTIFPDQDVLVRNVQFSNCSNEKIELLQAMSLQLDLPDSNFDLIQFAGAWLRERYPYRQHLHMGIQMVDSLRYASSPQQNPFFMLARPATIESHGDVYAFNLIYSGNFQNMIEVDHYATTRVTVGINPFESAFVLAPNESFVTPEALLSFSSQGLNAMSQQLAAFYQKHLVNPNFSYKQRPIVLNSWEAMTYELSTEKILTLAKEAKEVGIELFVLDDGWFGHRNDDTSALGDWFTNEERIPEGISYLAKEMHKLGLQFGLWFEPEMISLDSELYRKHSEWLIKTPKMEPAVGRNQYVLDFTRAEVVEYLFNVMCKVIDETQLDYIKWDMNRHIADAYSSDLEPERQLEFGHRYILGVYKLFEKLTSKYKQVLFESCSSGGGRFDLGMMYYAPQAWTSDDTDPIERLKIQQGTSYGYSLSMMGTHVSASPNQQSGRRTSLQTRANVAYFGDFGYELDLLKLSETEIAEIRQQIDFYKKYRAIFQQGAFYRLNEKTDGNEFVWQVLAPDKTLAIVLYAQVLANVNPSNKRIYLQGLDAKKQYQVTGYDGKFYGDELMYAGLAIKLSDEMANPIVSTKDFLTQLLVVQEI</sequence>
<evidence type="ECO:0000256" key="7">
    <source>
        <dbReference type="PIRSR" id="PIRSR005536-2"/>
    </source>
</evidence>
<comment type="catalytic activity">
    <reaction evidence="1 5">
        <text>Hydrolysis of terminal, non-reducing alpha-D-galactose residues in alpha-D-galactosides, including galactose oligosaccharides, galactomannans and galactolipids.</text>
        <dbReference type="EC" id="3.2.1.22"/>
    </reaction>
</comment>
<dbReference type="EC" id="3.2.1.22" evidence="2 5"/>
<dbReference type="InterPro" id="IPR017853">
    <property type="entry name" value="GH"/>
</dbReference>
<evidence type="ECO:0000259" key="9">
    <source>
        <dbReference type="Pfam" id="PF16875"/>
    </source>
</evidence>
<dbReference type="Gene3D" id="2.70.98.60">
    <property type="entry name" value="alpha-galactosidase from lactobacil brevis"/>
    <property type="match status" value="1"/>
</dbReference>
<feature type="domain" description="Glycosyl hydrolase family 36 N-terminal" evidence="9">
    <location>
        <begin position="30"/>
        <end position="292"/>
    </location>
</feature>
<protein>
    <recommendedName>
        <fullName evidence="2 5">Alpha-galactosidase</fullName>
        <ecNumber evidence="2 5">3.2.1.22</ecNumber>
    </recommendedName>
</protein>
<dbReference type="InterPro" id="IPR002252">
    <property type="entry name" value="Glyco_hydro_36"/>
</dbReference>
<feature type="binding site" evidence="7">
    <location>
        <begin position="374"/>
        <end position="375"/>
    </location>
    <ligand>
        <name>substrate</name>
    </ligand>
</feature>
<dbReference type="PATRIC" id="fig|1497955.3.peg.682"/>
<evidence type="ECO:0000256" key="6">
    <source>
        <dbReference type="PIRSR" id="PIRSR005536-1"/>
    </source>
</evidence>
<dbReference type="InterPro" id="IPR031705">
    <property type="entry name" value="Glyco_hydro_36_C"/>
</dbReference>
<dbReference type="PROSITE" id="PS00512">
    <property type="entry name" value="ALPHA_GALACTOSIDASE"/>
    <property type="match status" value="1"/>
</dbReference>
<keyword evidence="4 5" id="KW-0326">Glycosidase</keyword>
<dbReference type="Pfam" id="PF02065">
    <property type="entry name" value="Melibiase"/>
    <property type="match status" value="1"/>
</dbReference>
<dbReference type="EMBL" id="LSCV01000016">
    <property type="protein sequence ID" value="KXB41389.1"/>
    <property type="molecule type" value="Genomic_DNA"/>
</dbReference>
<feature type="binding site" evidence="7">
    <location>
        <begin position="484"/>
        <end position="488"/>
    </location>
    <ligand>
        <name>substrate</name>
    </ligand>
</feature>
<dbReference type="InterPro" id="IPR038417">
    <property type="entry name" value="Alpga-gal_N_sf"/>
</dbReference>
<reference evidence="11" key="1">
    <citation type="submission" date="2016-01" db="EMBL/GenBank/DDBJ databases">
        <authorList>
            <person name="Mitreva M."/>
            <person name="Pepin K.H."/>
            <person name="Mihindukulasuriya K.A."/>
            <person name="Fulton R."/>
            <person name="Fronick C."/>
            <person name="O'Laughlin M."/>
            <person name="Miner T."/>
            <person name="Herter B."/>
            <person name="Rosa B.A."/>
            <person name="Cordes M."/>
            <person name="Tomlinson C."/>
            <person name="Wollam A."/>
            <person name="Palsikar V.B."/>
            <person name="Mardis E.R."/>
            <person name="Wilson R.K."/>
        </authorList>
    </citation>
    <scope>NUCLEOTIDE SEQUENCE [LARGE SCALE GENOMIC DNA]</scope>
    <source>
        <strain evidence="11">KA00274</strain>
    </source>
</reference>
<evidence type="ECO:0000259" key="8">
    <source>
        <dbReference type="Pfam" id="PF16874"/>
    </source>
</evidence>
<feature type="binding site" evidence="7">
    <location>
        <position position="207"/>
    </location>
    <ligand>
        <name>substrate</name>
    </ligand>
</feature>
<dbReference type="Gene3D" id="3.20.20.70">
    <property type="entry name" value="Aldolase class I"/>
    <property type="match status" value="1"/>
</dbReference>
<proteinExistence type="inferred from homology"/>
<feature type="domain" description="Glycosyl hydrolase family 36 C-terminal" evidence="8">
    <location>
        <begin position="658"/>
        <end position="722"/>
    </location>
</feature>
<dbReference type="Pfam" id="PF16875">
    <property type="entry name" value="Glyco_hydro_36N"/>
    <property type="match status" value="1"/>
</dbReference>
<gene>
    <name evidence="10" type="ORF">HMPREF1872_00706</name>
</gene>
<comment type="caution">
    <text evidence="10">The sequence shown here is derived from an EMBL/GenBank/DDBJ whole genome shotgun (WGS) entry which is preliminary data.</text>
</comment>
<dbReference type="PANTHER" id="PTHR43053:SF3">
    <property type="entry name" value="ALPHA-GALACTOSIDASE C-RELATED"/>
    <property type="match status" value="1"/>
</dbReference>
<comment type="similarity">
    <text evidence="5">Belongs to the glycosyl hydrolase.</text>
</comment>
<accession>A0A133YDV1</accession>
<dbReference type="InterPro" id="IPR013785">
    <property type="entry name" value="Aldolase_TIM"/>
</dbReference>
<organism evidence="10 11">
    <name type="scientific">Amygdalobacter nucleatus</name>
    <dbReference type="NCBI Taxonomy" id="3029274"/>
    <lineage>
        <taxon>Bacteria</taxon>
        <taxon>Bacillati</taxon>
        <taxon>Bacillota</taxon>
        <taxon>Clostridia</taxon>
        <taxon>Eubacteriales</taxon>
        <taxon>Oscillospiraceae</taxon>
        <taxon>Amygdalobacter</taxon>
    </lineage>
</organism>
<feature type="binding site" evidence="7">
    <location>
        <position position="556"/>
    </location>
    <ligand>
        <name>substrate</name>
    </ligand>
</feature>
<keyword evidence="3 5" id="KW-0378">Hydrolase</keyword>
<dbReference type="SUPFAM" id="SSF51445">
    <property type="entry name" value="(Trans)glycosidases"/>
    <property type="match status" value="1"/>
</dbReference>
<dbReference type="CDD" id="cd14791">
    <property type="entry name" value="GH36"/>
    <property type="match status" value="1"/>
</dbReference>
<dbReference type="InterPro" id="IPR000111">
    <property type="entry name" value="Glyco_hydro_27/36_CS"/>
</dbReference>
<dbReference type="Proteomes" id="UP000070080">
    <property type="component" value="Unassembled WGS sequence"/>
</dbReference>
<dbReference type="AlphaFoldDB" id="A0A133YDV1"/>
<dbReference type="PIRSF" id="PIRSF005536">
    <property type="entry name" value="Agal"/>
    <property type="match status" value="1"/>
</dbReference>
<dbReference type="Pfam" id="PF16874">
    <property type="entry name" value="Glyco_hydro_36C"/>
    <property type="match status" value="1"/>
</dbReference>